<gene>
    <name evidence="1" type="ORF">M441DRAFT_429941</name>
</gene>
<proteinExistence type="predicted"/>
<name>A0A2T3Z637_TRIA4</name>
<keyword evidence="2" id="KW-1185">Reference proteome</keyword>
<evidence type="ECO:0000313" key="2">
    <source>
        <dbReference type="Proteomes" id="UP000240493"/>
    </source>
</evidence>
<sequence length="116" mass="13277">MALLVMRMSKRLSKHMQLLAAASALSHNHASLCLPVEISRAPCLNERFDELINTAGAPLLACFLQLCRRLEDVDARNYHPYARIIYQIESANSRSFRPLFLHMQGNARPSRRRRTS</sequence>
<dbReference type="Proteomes" id="UP000240493">
    <property type="component" value="Unassembled WGS sequence"/>
</dbReference>
<dbReference type="AlphaFoldDB" id="A0A2T3Z637"/>
<reference evidence="1 2" key="1">
    <citation type="submission" date="2016-07" db="EMBL/GenBank/DDBJ databases">
        <title>Multiple horizontal gene transfer events from other fungi enriched the ability of initially mycotrophic Trichoderma (Ascomycota) to feed on dead plant biomass.</title>
        <authorList>
            <consortium name="DOE Joint Genome Institute"/>
            <person name="Aerts A."/>
            <person name="Atanasova L."/>
            <person name="Chenthamara K."/>
            <person name="Zhang J."/>
            <person name="Grujic M."/>
            <person name="Henrissat B."/>
            <person name="Kuo A."/>
            <person name="Salamov A."/>
            <person name="Lipzen A."/>
            <person name="Labutti K."/>
            <person name="Barry K."/>
            <person name="Miao Y."/>
            <person name="Rahimi M.J."/>
            <person name="Shen Q."/>
            <person name="Grigoriev I.V."/>
            <person name="Kubicek C.P."/>
            <person name="Druzhinina I.S."/>
        </authorList>
    </citation>
    <scope>NUCLEOTIDE SEQUENCE [LARGE SCALE GENOMIC DNA]</scope>
    <source>
        <strain evidence="1 2">CBS 433.97</strain>
    </source>
</reference>
<protein>
    <submittedName>
        <fullName evidence="1">Uncharacterized protein</fullName>
    </submittedName>
</protein>
<evidence type="ECO:0000313" key="1">
    <source>
        <dbReference type="EMBL" id="PTB40262.1"/>
    </source>
</evidence>
<accession>A0A2T3Z637</accession>
<organism evidence="1 2">
    <name type="scientific">Trichoderma asperellum (strain ATCC 204424 / CBS 433.97 / NBRC 101777)</name>
    <dbReference type="NCBI Taxonomy" id="1042311"/>
    <lineage>
        <taxon>Eukaryota</taxon>
        <taxon>Fungi</taxon>
        <taxon>Dikarya</taxon>
        <taxon>Ascomycota</taxon>
        <taxon>Pezizomycotina</taxon>
        <taxon>Sordariomycetes</taxon>
        <taxon>Hypocreomycetidae</taxon>
        <taxon>Hypocreales</taxon>
        <taxon>Hypocreaceae</taxon>
        <taxon>Trichoderma</taxon>
    </lineage>
</organism>
<dbReference type="EMBL" id="KZ679263">
    <property type="protein sequence ID" value="PTB40262.1"/>
    <property type="molecule type" value="Genomic_DNA"/>
</dbReference>